<dbReference type="InterPro" id="IPR036514">
    <property type="entry name" value="SGNH_hydro_sf"/>
</dbReference>
<keyword evidence="1 6" id="KW-0378">Hydrolase</keyword>
<evidence type="ECO:0000313" key="6">
    <source>
        <dbReference type="EMBL" id="SHM35210.1"/>
    </source>
</evidence>
<accession>A0A1M7I3D0</accession>
<evidence type="ECO:0000259" key="5">
    <source>
        <dbReference type="Pfam" id="PF17996"/>
    </source>
</evidence>
<proteinExistence type="predicted"/>
<dbReference type="PANTHER" id="PTHR37834">
    <property type="entry name" value="GDSL-LIKE LIPASE/ACYLHYDROLASE DOMAIN PROTEIN (AFU_ORTHOLOGUE AFUA_2G00620)"/>
    <property type="match status" value="1"/>
</dbReference>
<dbReference type="SUPFAM" id="SSF49785">
    <property type="entry name" value="Galactose-binding domain-like"/>
    <property type="match status" value="1"/>
</dbReference>
<dbReference type="InterPro" id="IPR037461">
    <property type="entry name" value="CtCE2-like_dom"/>
</dbReference>
<dbReference type="Pfam" id="PF13472">
    <property type="entry name" value="Lipase_GDSL_2"/>
    <property type="match status" value="1"/>
</dbReference>
<dbReference type="RefSeq" id="WP_072949507.1">
    <property type="nucleotide sequence ID" value="NZ_FRCT01000003.1"/>
</dbReference>
<dbReference type="EMBL" id="FRCT01000003">
    <property type="protein sequence ID" value="SHM35210.1"/>
    <property type="molecule type" value="Genomic_DNA"/>
</dbReference>
<reference evidence="6 7" key="1">
    <citation type="submission" date="2016-11" db="EMBL/GenBank/DDBJ databases">
        <authorList>
            <person name="Jaros S."/>
            <person name="Januszkiewicz K."/>
            <person name="Wedrychowicz H."/>
        </authorList>
    </citation>
    <scope>NUCLEOTIDE SEQUENCE [LARGE SCALE GENOMIC DNA]</scope>
    <source>
        <strain evidence="6 7">Y1</strain>
    </source>
</reference>
<dbReference type="GO" id="GO:0016798">
    <property type="term" value="F:hydrolase activity, acting on glycosyl bonds"/>
    <property type="evidence" value="ECO:0007669"/>
    <property type="project" value="InterPro"/>
</dbReference>
<evidence type="ECO:0000259" key="4">
    <source>
        <dbReference type="Pfam" id="PF13472"/>
    </source>
</evidence>
<dbReference type="InterPro" id="IPR013830">
    <property type="entry name" value="SGNH_hydro"/>
</dbReference>
<feature type="domain" description="CBM-cenC" evidence="3">
    <location>
        <begin position="464"/>
        <end position="556"/>
    </location>
</feature>
<keyword evidence="2" id="KW-0732">Signal</keyword>
<dbReference type="InterPro" id="IPR003305">
    <property type="entry name" value="CenC_carb-bd"/>
</dbReference>
<dbReference type="SUPFAM" id="SSF52266">
    <property type="entry name" value="SGNH hydrolase"/>
    <property type="match status" value="1"/>
</dbReference>
<feature type="signal peptide" evidence="2">
    <location>
        <begin position="1"/>
        <end position="24"/>
    </location>
</feature>
<dbReference type="InterPro" id="IPR018247">
    <property type="entry name" value="EF_Hand_1_Ca_BS"/>
</dbReference>
<dbReference type="Gene3D" id="3.40.50.1110">
    <property type="entry name" value="SGNH hydrolase"/>
    <property type="match status" value="1"/>
</dbReference>
<dbReference type="InterPro" id="IPR052762">
    <property type="entry name" value="PCW_deacetylase/CE"/>
</dbReference>
<evidence type="ECO:0000259" key="3">
    <source>
        <dbReference type="Pfam" id="PF02018"/>
    </source>
</evidence>
<organism evidence="6 7">
    <name type="scientific">Ruminococcus flavefaciens</name>
    <dbReference type="NCBI Taxonomy" id="1265"/>
    <lineage>
        <taxon>Bacteria</taxon>
        <taxon>Bacillati</taxon>
        <taxon>Bacillota</taxon>
        <taxon>Clostridia</taxon>
        <taxon>Eubacteriales</taxon>
        <taxon>Oscillospiraceae</taxon>
        <taxon>Ruminococcus</taxon>
    </lineage>
</organism>
<dbReference type="OrthoDB" id="9801375at2"/>
<dbReference type="GO" id="GO:0052689">
    <property type="term" value="F:carboxylic ester hydrolase activity"/>
    <property type="evidence" value="ECO:0007669"/>
    <property type="project" value="InterPro"/>
</dbReference>
<dbReference type="AlphaFoldDB" id="A0A1M7I3D0"/>
<feature type="chain" id="PRO_5009926746" evidence="2">
    <location>
        <begin position="25"/>
        <end position="576"/>
    </location>
</feature>
<dbReference type="Gene3D" id="2.60.120.260">
    <property type="entry name" value="Galactose-binding domain-like"/>
    <property type="match status" value="2"/>
</dbReference>
<feature type="domain" description="Carbohydrate esterase 2 N-terminal" evidence="5">
    <location>
        <begin position="101"/>
        <end position="197"/>
    </location>
</feature>
<sequence length="576" mass="61992">MKKKITAVLAAAIAATAVGATVSAATVYSPDTLKKLGSFLLGKDTAEESMDVNSDKTIDIFDMVEMRKAASSTSGEFTSSVIAPTEKNVNYINRNAVIDGVTWLVQSGAAVEFNITSAKSASVVIKGDNAINNGDNYRPRYAVIVDDKIILDECLSKKEKAVELFSGDTPRNATVKVIHLSEANNGPIGISAINVVSDAASPVTPTPEKELHIEFVGDSITCAYGVEGKDQYEGFKTSTENFMKSYAYLTAQKLGAEYSTACYSGYGAVSAYSGDGNRNTSGLIGSCYNNIGNTDGYNIPWSHSDHPVDVVVVNIGTNDHTYVSKDYDKRGPEFTEAYVELLASIHKAQPKAYIVCTVGTMGCAEMYPYIEEAIKQFKTETDIGDRIISYLSATQDMNNDGLGSDWHPTYATQQRSAAVLTDKICRLIGRESDQVGLDVSADAEYKAVLNESSGANAATYFSDYDRSFWVNVVTGGSKAEDVQSVLSPISLKKNGKYKLSFKATAPEGSKLPVQVRSKDGSAVYYDGFFTSNGEKTPFEAEFSADSDDASAEFSISFGGKDYSSVTIYELKLIKTA</sequence>
<dbReference type="Proteomes" id="UP000184394">
    <property type="component" value="Unassembled WGS sequence"/>
</dbReference>
<gene>
    <name evidence="6" type="ORF">SAMN04487860_103261</name>
</gene>
<dbReference type="InterPro" id="IPR040794">
    <property type="entry name" value="CE2_N"/>
</dbReference>
<evidence type="ECO:0000256" key="2">
    <source>
        <dbReference type="SAM" id="SignalP"/>
    </source>
</evidence>
<evidence type="ECO:0000313" key="7">
    <source>
        <dbReference type="Proteomes" id="UP000184394"/>
    </source>
</evidence>
<dbReference type="PANTHER" id="PTHR37834:SF2">
    <property type="entry name" value="ESTERASE, SGNH HYDROLASE-TYPE"/>
    <property type="match status" value="1"/>
</dbReference>
<protein>
    <submittedName>
        <fullName evidence="6">GDSL-like Lipase/Acylhydrolase family protein</fullName>
    </submittedName>
</protein>
<feature type="domain" description="SGNH hydrolase-type esterase" evidence="4">
    <location>
        <begin position="215"/>
        <end position="414"/>
    </location>
</feature>
<dbReference type="Pfam" id="PF02018">
    <property type="entry name" value="CBM_4_9"/>
    <property type="match status" value="1"/>
</dbReference>
<dbReference type="PROSITE" id="PS00018">
    <property type="entry name" value="EF_HAND_1"/>
    <property type="match status" value="1"/>
</dbReference>
<name>A0A1M7I3D0_RUMFL</name>
<dbReference type="Pfam" id="PF17996">
    <property type="entry name" value="CE2_N"/>
    <property type="match status" value="1"/>
</dbReference>
<evidence type="ECO:0000256" key="1">
    <source>
        <dbReference type="ARBA" id="ARBA00022801"/>
    </source>
</evidence>
<dbReference type="CDD" id="cd01831">
    <property type="entry name" value="Endoglucanase_E_like"/>
    <property type="match status" value="1"/>
</dbReference>
<dbReference type="InterPro" id="IPR008979">
    <property type="entry name" value="Galactose-bd-like_sf"/>
</dbReference>